<evidence type="ECO:0000313" key="1">
    <source>
        <dbReference type="EMBL" id="HIS92295.1"/>
    </source>
</evidence>
<dbReference type="Proteomes" id="UP000824140">
    <property type="component" value="Unassembled WGS sequence"/>
</dbReference>
<dbReference type="EMBL" id="DVJN01000092">
    <property type="protein sequence ID" value="HIS92295.1"/>
    <property type="molecule type" value="Genomic_DNA"/>
</dbReference>
<evidence type="ECO:0000313" key="2">
    <source>
        <dbReference type="Proteomes" id="UP000824140"/>
    </source>
</evidence>
<proteinExistence type="predicted"/>
<gene>
    <name evidence="1" type="ORF">IAA84_04680</name>
</gene>
<organism evidence="1 2">
    <name type="scientific">Candidatus Alectryocaccomicrobium excrementavium</name>
    <dbReference type="NCBI Taxonomy" id="2840668"/>
    <lineage>
        <taxon>Bacteria</taxon>
        <taxon>Bacillati</taxon>
        <taxon>Bacillota</taxon>
        <taxon>Clostridia</taxon>
        <taxon>Candidatus Alectryocaccomicrobium</taxon>
    </lineage>
</organism>
<protein>
    <recommendedName>
        <fullName evidence="3">DUF2007 domain-containing protein</fullName>
    </recommendedName>
</protein>
<sequence length="103" mass="11141">MLYCPRCSLLAEGTCPQCGGKVREPRENDPVLFARTDALHAAMLEPLLEEEQIPSSRGATVGAAFAMDGGMPMEEIRLYVPYGAYARALELLETIEGAPADEP</sequence>
<reference evidence="1" key="1">
    <citation type="submission" date="2020-10" db="EMBL/GenBank/DDBJ databases">
        <authorList>
            <person name="Gilroy R."/>
        </authorList>
    </citation>
    <scope>NUCLEOTIDE SEQUENCE</scope>
    <source>
        <strain evidence="1">13766</strain>
    </source>
</reference>
<evidence type="ECO:0008006" key="3">
    <source>
        <dbReference type="Google" id="ProtNLM"/>
    </source>
</evidence>
<dbReference type="AlphaFoldDB" id="A0A9D1G0M4"/>
<comment type="caution">
    <text evidence="1">The sequence shown here is derived from an EMBL/GenBank/DDBJ whole genome shotgun (WGS) entry which is preliminary data.</text>
</comment>
<name>A0A9D1G0M4_9FIRM</name>
<accession>A0A9D1G0M4</accession>
<reference evidence="1" key="2">
    <citation type="journal article" date="2021" name="PeerJ">
        <title>Extensive microbial diversity within the chicken gut microbiome revealed by metagenomics and culture.</title>
        <authorList>
            <person name="Gilroy R."/>
            <person name="Ravi A."/>
            <person name="Getino M."/>
            <person name="Pursley I."/>
            <person name="Horton D.L."/>
            <person name="Alikhan N.F."/>
            <person name="Baker D."/>
            <person name="Gharbi K."/>
            <person name="Hall N."/>
            <person name="Watson M."/>
            <person name="Adriaenssens E.M."/>
            <person name="Foster-Nyarko E."/>
            <person name="Jarju S."/>
            <person name="Secka A."/>
            <person name="Antonio M."/>
            <person name="Oren A."/>
            <person name="Chaudhuri R.R."/>
            <person name="La Ragione R."/>
            <person name="Hildebrand F."/>
            <person name="Pallen M.J."/>
        </authorList>
    </citation>
    <scope>NUCLEOTIDE SEQUENCE</scope>
    <source>
        <strain evidence="1">13766</strain>
    </source>
</reference>